<keyword evidence="2" id="KW-1185">Reference proteome</keyword>
<reference evidence="1 2" key="1">
    <citation type="submission" date="2024-05" db="EMBL/GenBank/DDBJ databases">
        <title>Three bacterial strains, DH-69, EH-24, and ECK-19 isolated from coastal sediments.</title>
        <authorList>
            <person name="Ye Y.-Q."/>
            <person name="Du Z.-J."/>
        </authorList>
    </citation>
    <scope>NUCLEOTIDE SEQUENCE [LARGE SCALE GENOMIC DNA]</scope>
    <source>
        <strain evidence="1 2">ECK-19</strain>
    </source>
</reference>
<dbReference type="Pfam" id="PF09523">
    <property type="entry name" value="DUF2390"/>
    <property type="match status" value="1"/>
</dbReference>
<dbReference type="NCBIfam" id="TIGR02444">
    <property type="entry name" value="TIGR02444 family protein"/>
    <property type="match status" value="1"/>
</dbReference>
<organism evidence="1 2">
    <name type="scientific">Hyphococcus lacteus</name>
    <dbReference type="NCBI Taxonomy" id="3143536"/>
    <lineage>
        <taxon>Bacteria</taxon>
        <taxon>Pseudomonadati</taxon>
        <taxon>Pseudomonadota</taxon>
        <taxon>Alphaproteobacteria</taxon>
        <taxon>Parvularculales</taxon>
        <taxon>Parvularculaceae</taxon>
        <taxon>Hyphococcus</taxon>
    </lineage>
</organism>
<protein>
    <submittedName>
        <fullName evidence="1">TIGR02444 family protein</fullName>
    </submittedName>
</protein>
<name>A0ABV3Z6E8_9PROT</name>
<proteinExistence type="predicted"/>
<dbReference type="InterPro" id="IPR012659">
    <property type="entry name" value="CHP02444"/>
</dbReference>
<accession>A0ABV3Z6E8</accession>
<dbReference type="RefSeq" id="WP_369314376.1">
    <property type="nucleotide sequence ID" value="NZ_JBEHZE010000001.1"/>
</dbReference>
<evidence type="ECO:0000313" key="1">
    <source>
        <dbReference type="EMBL" id="MEX6634390.1"/>
    </source>
</evidence>
<dbReference type="Proteomes" id="UP001560685">
    <property type="component" value="Unassembled WGS sequence"/>
</dbReference>
<gene>
    <name evidence="1" type="ORF">ABFZ84_12615</name>
</gene>
<dbReference type="EMBL" id="JBEHZE010000001">
    <property type="protein sequence ID" value="MEX6634390.1"/>
    <property type="molecule type" value="Genomic_DNA"/>
</dbReference>
<evidence type="ECO:0000313" key="2">
    <source>
        <dbReference type="Proteomes" id="UP001560685"/>
    </source>
</evidence>
<sequence length="169" mass="19422">MRADDNPFWLWSLAHYGRAELTLLRLQDEHQCDVNIILFCCWCSEEYAALDQTDLNAAITLSQDWTAQIIKPIRAARKHLKNAIPPQEALRDTVKNAELSAEHALQNMLYQFATERLKSAKNKKNNQANEIARKNLGFYDAQLLPKDRAREALLQDLIPHIFATSHDPN</sequence>
<comment type="caution">
    <text evidence="1">The sequence shown here is derived from an EMBL/GenBank/DDBJ whole genome shotgun (WGS) entry which is preliminary data.</text>
</comment>